<evidence type="ECO:0000256" key="3">
    <source>
        <dbReference type="ARBA" id="ARBA00022729"/>
    </source>
</evidence>
<keyword evidence="6" id="KW-0802">TPR repeat</keyword>
<keyword evidence="10" id="KW-1185">Reference proteome</keyword>
<dbReference type="PROSITE" id="PS51257">
    <property type="entry name" value="PROKAR_LIPOPROTEIN"/>
    <property type="match status" value="1"/>
</dbReference>
<comment type="caution">
    <text evidence="9">The sequence shown here is derived from an EMBL/GenBank/DDBJ whole genome shotgun (WGS) entry which is preliminary data.</text>
</comment>
<dbReference type="InterPro" id="IPR011990">
    <property type="entry name" value="TPR-like_helical_dom_sf"/>
</dbReference>
<keyword evidence="5" id="KW-0998">Cell outer membrane</keyword>
<evidence type="ECO:0000313" key="9">
    <source>
        <dbReference type="EMBL" id="MBN7816914.1"/>
    </source>
</evidence>
<evidence type="ECO:0000313" key="10">
    <source>
        <dbReference type="Proteomes" id="UP000664480"/>
    </source>
</evidence>
<comment type="subcellular location">
    <subcellularLocation>
        <location evidence="1">Cell outer membrane</location>
    </subcellularLocation>
</comment>
<evidence type="ECO:0000256" key="2">
    <source>
        <dbReference type="ARBA" id="ARBA00006275"/>
    </source>
</evidence>
<feature type="domain" description="RagB/SusD" evidence="7">
    <location>
        <begin position="337"/>
        <end position="448"/>
    </location>
</feature>
<dbReference type="Gene3D" id="1.25.40.390">
    <property type="match status" value="1"/>
</dbReference>
<sequence>MIQKKHITLLGVMVLLLLQSCSEFLDSKPNKNLVILSTLDDFQQLLDAEGSTMNNYLNLGLISSDDVYFGENLLSRLSFSQQAYYLWEEETYMPDAWDAGFAGAYEKVLYANVVLDGLRDYEPVSEQEKSRMAELEASARFFRAMGHFEVLMHFSEPYDPDREDQLGIPIRLTSDINVKVGRPTMKESFAQIISDLQVGTEFLPIQSEIPTRPSQWAALAMLGRIYLVMQEYDLAYEYSEKALAIGDELMDFKTLDSELPYSFEVFNPEVIFYQKHLSSRFTGNGDCFVNPDLVELYDSADLRREYFLLPAKEEGLYNFRGNFTGDFYHFGGMAVDEVWLNLAESAVRTGKEALANDALRYLLESRMDSNFIWEEDLTGKILLERILEERRKELAFRGIRWLDLKRLNQEEEFAMTLERKYNEEKPTLPPGDTRYTFLIPPAEINLNPMEQNVR</sequence>
<evidence type="ECO:0000259" key="8">
    <source>
        <dbReference type="Pfam" id="PF14322"/>
    </source>
</evidence>
<evidence type="ECO:0000256" key="1">
    <source>
        <dbReference type="ARBA" id="ARBA00004442"/>
    </source>
</evidence>
<gene>
    <name evidence="9" type="ORF">J0A69_15825</name>
</gene>
<dbReference type="InterPro" id="IPR033985">
    <property type="entry name" value="SusD-like_N"/>
</dbReference>
<evidence type="ECO:0000256" key="4">
    <source>
        <dbReference type="ARBA" id="ARBA00023136"/>
    </source>
</evidence>
<dbReference type="Proteomes" id="UP000664480">
    <property type="component" value="Unassembled WGS sequence"/>
</dbReference>
<evidence type="ECO:0000259" key="7">
    <source>
        <dbReference type="Pfam" id="PF07980"/>
    </source>
</evidence>
<organism evidence="9 10">
    <name type="scientific">Algoriphagus pacificus</name>
    <dbReference type="NCBI Taxonomy" id="2811234"/>
    <lineage>
        <taxon>Bacteria</taxon>
        <taxon>Pseudomonadati</taxon>
        <taxon>Bacteroidota</taxon>
        <taxon>Cytophagia</taxon>
        <taxon>Cytophagales</taxon>
        <taxon>Cyclobacteriaceae</taxon>
        <taxon>Algoriphagus</taxon>
    </lineage>
</organism>
<accession>A0ABS3CK50</accession>
<dbReference type="EMBL" id="JAFKCU010000003">
    <property type="protein sequence ID" value="MBN7816914.1"/>
    <property type="molecule type" value="Genomic_DNA"/>
</dbReference>
<comment type="similarity">
    <text evidence="2">Belongs to the SusD family.</text>
</comment>
<dbReference type="RefSeq" id="WP_206587567.1">
    <property type="nucleotide sequence ID" value="NZ_JAFKCU010000003.1"/>
</dbReference>
<dbReference type="Pfam" id="PF07980">
    <property type="entry name" value="SusD_RagB"/>
    <property type="match status" value="1"/>
</dbReference>
<dbReference type="PROSITE" id="PS50005">
    <property type="entry name" value="TPR"/>
    <property type="match status" value="1"/>
</dbReference>
<dbReference type="InterPro" id="IPR012944">
    <property type="entry name" value="SusD_RagB_dom"/>
</dbReference>
<feature type="domain" description="SusD-like N-terminal" evidence="8">
    <location>
        <begin position="23"/>
        <end position="227"/>
    </location>
</feature>
<evidence type="ECO:0000256" key="6">
    <source>
        <dbReference type="PROSITE-ProRule" id="PRU00339"/>
    </source>
</evidence>
<reference evidence="9 10" key="1">
    <citation type="submission" date="2021-03" db="EMBL/GenBank/DDBJ databases">
        <title>novel species isolated from a fishpond in China.</title>
        <authorList>
            <person name="Lu H."/>
            <person name="Cai Z."/>
        </authorList>
    </citation>
    <scope>NUCLEOTIDE SEQUENCE [LARGE SCALE GENOMIC DNA]</scope>
    <source>
        <strain evidence="9 10">YJ13C</strain>
    </source>
</reference>
<dbReference type="Pfam" id="PF14322">
    <property type="entry name" value="SusD-like_3"/>
    <property type="match status" value="1"/>
</dbReference>
<evidence type="ECO:0000256" key="5">
    <source>
        <dbReference type="ARBA" id="ARBA00023237"/>
    </source>
</evidence>
<dbReference type="InterPro" id="IPR019734">
    <property type="entry name" value="TPR_rpt"/>
</dbReference>
<keyword evidence="4" id="KW-0472">Membrane</keyword>
<name>A0ABS3CK50_9BACT</name>
<feature type="repeat" description="TPR" evidence="6">
    <location>
        <begin position="216"/>
        <end position="249"/>
    </location>
</feature>
<keyword evidence="3" id="KW-0732">Signal</keyword>
<protein>
    <submittedName>
        <fullName evidence="9">RagB/SusD family nutrient uptake outer membrane protein</fullName>
    </submittedName>
</protein>
<dbReference type="SUPFAM" id="SSF48452">
    <property type="entry name" value="TPR-like"/>
    <property type="match status" value="1"/>
</dbReference>
<proteinExistence type="inferred from homology"/>